<gene>
    <name evidence="3" type="primary">Brat1</name>
    <name evidence="3" type="ORF">DAT39_017379</name>
</gene>
<dbReference type="GO" id="GO:0005737">
    <property type="term" value="C:cytoplasm"/>
    <property type="evidence" value="ECO:0007669"/>
    <property type="project" value="UniProtKB-SubCell"/>
</dbReference>
<dbReference type="OrthoDB" id="10057956at2759"/>
<evidence type="ECO:0000256" key="1">
    <source>
        <dbReference type="ARBA" id="ARBA00004496"/>
    </source>
</evidence>
<comment type="subcellular location">
    <subcellularLocation>
        <location evidence="1">Cytoplasm</location>
    </subcellularLocation>
</comment>
<dbReference type="GO" id="GO:0006974">
    <property type="term" value="P:DNA damage response"/>
    <property type="evidence" value="ECO:0007669"/>
    <property type="project" value="InterPro"/>
</dbReference>
<dbReference type="Proteomes" id="UP000727407">
    <property type="component" value="Unassembled WGS sequence"/>
</dbReference>
<keyword evidence="2" id="KW-0963">Cytoplasm</keyword>
<name>A0A8J4WUX1_CLAMG</name>
<feature type="non-terminal residue" evidence="3">
    <location>
        <position position="1"/>
    </location>
</feature>
<dbReference type="GO" id="GO:0005634">
    <property type="term" value="C:nucleus"/>
    <property type="evidence" value="ECO:0007669"/>
    <property type="project" value="TreeGrafter"/>
</dbReference>
<dbReference type="PANTHER" id="PTHR21331:SF2">
    <property type="entry name" value="BRCA1-ASSOCIATED ATM ACTIVATOR 1"/>
    <property type="match status" value="1"/>
</dbReference>
<organism evidence="3 4">
    <name type="scientific">Clarias magur</name>
    <name type="common">Asian catfish</name>
    <name type="synonym">Macropteronotus magur</name>
    <dbReference type="NCBI Taxonomy" id="1594786"/>
    <lineage>
        <taxon>Eukaryota</taxon>
        <taxon>Metazoa</taxon>
        <taxon>Chordata</taxon>
        <taxon>Craniata</taxon>
        <taxon>Vertebrata</taxon>
        <taxon>Euteleostomi</taxon>
        <taxon>Actinopterygii</taxon>
        <taxon>Neopterygii</taxon>
        <taxon>Teleostei</taxon>
        <taxon>Ostariophysi</taxon>
        <taxon>Siluriformes</taxon>
        <taxon>Clariidae</taxon>
        <taxon>Clarias</taxon>
    </lineage>
</organism>
<dbReference type="AlphaFoldDB" id="A0A8J4WUX1"/>
<comment type="caution">
    <text evidence="3">The sequence shown here is derived from an EMBL/GenBank/DDBJ whole genome shotgun (WGS) entry which is preliminary data.</text>
</comment>
<feature type="non-terminal residue" evidence="3">
    <location>
        <position position="100"/>
    </location>
</feature>
<accession>A0A8J4WUX1</accession>
<dbReference type="EMBL" id="QNUK01000467">
    <property type="protein sequence ID" value="KAF5892919.1"/>
    <property type="molecule type" value="Genomic_DNA"/>
</dbReference>
<keyword evidence="4" id="KW-1185">Reference proteome</keyword>
<evidence type="ECO:0000313" key="3">
    <source>
        <dbReference type="EMBL" id="KAF5892919.1"/>
    </source>
</evidence>
<protein>
    <submittedName>
        <fullName evidence="3">BRCA1-associated ATM activator 1</fullName>
    </submittedName>
</protein>
<evidence type="ECO:0000256" key="2">
    <source>
        <dbReference type="ARBA" id="ARBA00022490"/>
    </source>
</evidence>
<proteinExistence type="predicted"/>
<sequence>PSSYQTMESDCLNLLPSVCEVLADSKLLLHDDTSLEKLLDCLKDLIVQNDRQSLIQYLPYLLQFLQKITKSQTVEPSIFSFSLKLAGLLASTEHSFILLQ</sequence>
<reference evidence="3" key="1">
    <citation type="submission" date="2020-07" db="EMBL/GenBank/DDBJ databases">
        <title>Clarias magur genome sequencing, assembly and annotation.</title>
        <authorList>
            <person name="Kushwaha B."/>
            <person name="Kumar R."/>
            <person name="Das P."/>
            <person name="Joshi C.G."/>
            <person name="Kumar D."/>
            <person name="Nagpure N.S."/>
            <person name="Pandey M."/>
            <person name="Agarwal S."/>
            <person name="Srivastava S."/>
            <person name="Singh M."/>
            <person name="Sahoo L."/>
            <person name="Jayasankar P."/>
            <person name="Meher P.K."/>
            <person name="Koringa P.G."/>
            <person name="Iquebal M.A."/>
            <person name="Das S.P."/>
            <person name="Bit A."/>
            <person name="Patnaik S."/>
            <person name="Patel N."/>
            <person name="Shah T.M."/>
            <person name="Hinsu A."/>
            <person name="Jena J.K."/>
        </authorList>
    </citation>
    <scope>NUCLEOTIDE SEQUENCE</scope>
    <source>
        <strain evidence="3">CIFAMagur01</strain>
        <tissue evidence="3">Testis</tissue>
    </source>
</reference>
<dbReference type="GO" id="GO:0008283">
    <property type="term" value="P:cell population proliferation"/>
    <property type="evidence" value="ECO:0007669"/>
    <property type="project" value="InterPro"/>
</dbReference>
<dbReference type="InterPro" id="IPR038904">
    <property type="entry name" value="BRAT1"/>
</dbReference>
<dbReference type="PANTHER" id="PTHR21331">
    <property type="entry name" value="BRCA1-ASSOCIATED ATM ACTIVATOR 1"/>
    <property type="match status" value="1"/>
</dbReference>
<evidence type="ECO:0000313" key="4">
    <source>
        <dbReference type="Proteomes" id="UP000727407"/>
    </source>
</evidence>